<keyword evidence="4" id="KW-1185">Reference proteome</keyword>
<proteinExistence type="predicted"/>
<evidence type="ECO:0000256" key="2">
    <source>
        <dbReference type="SAM" id="Phobius"/>
    </source>
</evidence>
<keyword evidence="2" id="KW-0472">Membrane</keyword>
<feature type="coiled-coil region" evidence="1">
    <location>
        <begin position="72"/>
        <end position="99"/>
    </location>
</feature>
<dbReference type="EMBL" id="FNES01000004">
    <property type="protein sequence ID" value="SDJ41326.1"/>
    <property type="molecule type" value="Genomic_DNA"/>
</dbReference>
<name>A0A1G8TI91_9GAMM</name>
<dbReference type="AlphaFoldDB" id="A0A1G8TI91"/>
<evidence type="ECO:0000313" key="3">
    <source>
        <dbReference type="EMBL" id="SDJ41326.1"/>
    </source>
</evidence>
<evidence type="ECO:0000256" key="1">
    <source>
        <dbReference type="SAM" id="Coils"/>
    </source>
</evidence>
<organism evidence="3 4">
    <name type="scientific">Billgrantia gudaonensis</name>
    <dbReference type="NCBI Taxonomy" id="376427"/>
    <lineage>
        <taxon>Bacteria</taxon>
        <taxon>Pseudomonadati</taxon>
        <taxon>Pseudomonadota</taxon>
        <taxon>Gammaproteobacteria</taxon>
        <taxon>Oceanospirillales</taxon>
        <taxon>Halomonadaceae</taxon>
        <taxon>Billgrantia</taxon>
    </lineage>
</organism>
<keyword evidence="1" id="KW-0175">Coiled coil</keyword>
<feature type="transmembrane region" description="Helical" evidence="2">
    <location>
        <begin position="20"/>
        <end position="38"/>
    </location>
</feature>
<keyword evidence="2" id="KW-1133">Transmembrane helix</keyword>
<dbReference type="STRING" id="376427.SAMN04487954_104319"/>
<keyword evidence="2" id="KW-0812">Transmembrane</keyword>
<gene>
    <name evidence="3" type="ORF">SAMN04487954_104319</name>
</gene>
<dbReference type="Proteomes" id="UP000198525">
    <property type="component" value="Unassembled WGS sequence"/>
</dbReference>
<sequence length="101" mass="11762">MPRTDGNPTMFERHLQTGIQILLVALLGWAGLELVNLGKNTAVLQERLAYQGQLIEELRKELRDWSNLYYRKSDADREIGNLKRDVQRLGERVTDLEEREP</sequence>
<accession>A0A1G8TI91</accession>
<protein>
    <submittedName>
        <fullName evidence="3">Uncharacterized protein</fullName>
    </submittedName>
</protein>
<reference evidence="3 4" key="1">
    <citation type="submission" date="2016-10" db="EMBL/GenBank/DDBJ databases">
        <authorList>
            <person name="de Groot N.N."/>
        </authorList>
    </citation>
    <scope>NUCLEOTIDE SEQUENCE [LARGE SCALE GENOMIC DNA]</scope>
    <source>
        <strain evidence="3 4">CGMCC 1.6133</strain>
    </source>
</reference>
<evidence type="ECO:0000313" key="4">
    <source>
        <dbReference type="Proteomes" id="UP000198525"/>
    </source>
</evidence>